<keyword evidence="5 12" id="KW-0418">Kinase</keyword>
<protein>
    <recommendedName>
        <fullName evidence="1">non-specific serine/threonine protein kinase</fullName>
        <ecNumber evidence="1">2.7.11.1</ecNumber>
    </recommendedName>
</protein>
<dbReference type="InterPro" id="IPR011009">
    <property type="entry name" value="Kinase-like_dom_sf"/>
</dbReference>
<dbReference type="EC" id="2.7.11.1" evidence="1"/>
<reference evidence="12 13" key="1">
    <citation type="submission" date="2024-01" db="EMBL/GenBank/DDBJ databases">
        <title>A draft genome for a cacao thread blight-causing isolate of Paramarasmius palmivorus.</title>
        <authorList>
            <person name="Baruah I.K."/>
            <person name="Bukari Y."/>
            <person name="Amoako-Attah I."/>
            <person name="Meinhardt L.W."/>
            <person name="Bailey B.A."/>
            <person name="Cohen S.P."/>
        </authorList>
    </citation>
    <scope>NUCLEOTIDE SEQUENCE [LARGE SCALE GENOMIC DNA]</scope>
    <source>
        <strain evidence="12 13">GH-12</strain>
    </source>
</reference>
<dbReference type="SUPFAM" id="SSF56112">
    <property type="entry name" value="Protein kinase-like (PK-like)"/>
    <property type="match status" value="1"/>
</dbReference>
<keyword evidence="3 12" id="KW-0808">Transferase</keyword>
<feature type="domain" description="Protein kinase" evidence="11">
    <location>
        <begin position="15"/>
        <end position="267"/>
    </location>
</feature>
<keyword evidence="13" id="KW-1185">Reference proteome</keyword>
<dbReference type="PROSITE" id="PS50011">
    <property type="entry name" value="PROTEIN_KINASE_DOM"/>
    <property type="match status" value="1"/>
</dbReference>
<gene>
    <name evidence="12" type="primary">chk1</name>
    <name evidence="12" type="ORF">VNI00_006821</name>
</gene>
<evidence type="ECO:0000313" key="12">
    <source>
        <dbReference type="EMBL" id="KAK7047155.1"/>
    </source>
</evidence>
<dbReference type="Pfam" id="PF00069">
    <property type="entry name" value="Pkinase"/>
    <property type="match status" value="1"/>
</dbReference>
<dbReference type="PANTHER" id="PTHR43895">
    <property type="entry name" value="CALCIUM/CALMODULIN-DEPENDENT PROTEIN KINASE KINASE-RELATED"/>
    <property type="match status" value="1"/>
</dbReference>
<sequence length="429" mass="47984">MGSNFPKISVVYQGFQIVQEIGGGGFSTVYKAVNFDDKRVAACKHIAITARTTPKERKDAEKEMRIHAQLKHQHVLEFYSGAVLDHQHAHKYVPGYYLLMELAAGGDLFDKIAPDVGVSDEVAHLYFNQLVCGMQFIHDEGVCHRDLKPENLLLDAAGTLKICDFGLSAVYKLKQTGQVNRKKEYSGEPIDVWGMGVILFTLLAGNTPWDEASTASPEYCDYLSGTIFQQDPWNRFGSDALSLLQGLLAVDPRERFTISDAGQHRWCMRPSQLARQSAAILAEKLTENLRMNGDMGYAAPVISGEPHEVDMDGDQVMHSQFTQSLMLFSQTQAGVRYTPHLTRFYAKLGPTLLLQIITETLESLNVACKAPPEQPQGMLKLRIGGYDKRREKFKGWVEIEHFKSRAHEGSFVVMQRDVVSVSIAYVTGY</sequence>
<evidence type="ECO:0000256" key="8">
    <source>
        <dbReference type="ARBA" id="ARBA00048679"/>
    </source>
</evidence>
<feature type="binding site" evidence="9">
    <location>
        <position position="44"/>
    </location>
    <ligand>
        <name>ATP</name>
        <dbReference type="ChEBI" id="CHEBI:30616"/>
    </ligand>
</feature>
<dbReference type="InterPro" id="IPR017441">
    <property type="entry name" value="Protein_kinase_ATP_BS"/>
</dbReference>
<dbReference type="GO" id="GO:0035861">
    <property type="term" value="C:site of double-strand break"/>
    <property type="evidence" value="ECO:0007669"/>
    <property type="project" value="TreeGrafter"/>
</dbReference>
<evidence type="ECO:0000256" key="9">
    <source>
        <dbReference type="PROSITE-ProRule" id="PRU10141"/>
    </source>
</evidence>
<comment type="catalytic activity">
    <reaction evidence="8">
        <text>L-seryl-[protein] + ATP = O-phospho-L-seryl-[protein] + ADP + H(+)</text>
        <dbReference type="Rhea" id="RHEA:17989"/>
        <dbReference type="Rhea" id="RHEA-COMP:9863"/>
        <dbReference type="Rhea" id="RHEA-COMP:11604"/>
        <dbReference type="ChEBI" id="CHEBI:15378"/>
        <dbReference type="ChEBI" id="CHEBI:29999"/>
        <dbReference type="ChEBI" id="CHEBI:30616"/>
        <dbReference type="ChEBI" id="CHEBI:83421"/>
        <dbReference type="ChEBI" id="CHEBI:456216"/>
        <dbReference type="EC" id="2.7.11.1"/>
    </reaction>
</comment>
<dbReference type="Proteomes" id="UP001383192">
    <property type="component" value="Unassembled WGS sequence"/>
</dbReference>
<dbReference type="PANTHER" id="PTHR43895:SF32">
    <property type="entry name" value="SERINE_THREONINE-PROTEIN KINASE CHK1"/>
    <property type="match status" value="1"/>
</dbReference>
<dbReference type="EMBL" id="JAYKXP010000021">
    <property type="protein sequence ID" value="KAK7047155.1"/>
    <property type="molecule type" value="Genomic_DNA"/>
</dbReference>
<comment type="catalytic activity">
    <reaction evidence="7">
        <text>L-threonyl-[protein] + ATP = O-phospho-L-threonyl-[protein] + ADP + H(+)</text>
        <dbReference type="Rhea" id="RHEA:46608"/>
        <dbReference type="Rhea" id="RHEA-COMP:11060"/>
        <dbReference type="Rhea" id="RHEA-COMP:11605"/>
        <dbReference type="ChEBI" id="CHEBI:15378"/>
        <dbReference type="ChEBI" id="CHEBI:30013"/>
        <dbReference type="ChEBI" id="CHEBI:30616"/>
        <dbReference type="ChEBI" id="CHEBI:61977"/>
        <dbReference type="ChEBI" id="CHEBI:456216"/>
        <dbReference type="EC" id="2.7.11.1"/>
    </reaction>
</comment>
<dbReference type="GO" id="GO:0007095">
    <property type="term" value="P:mitotic G2 DNA damage checkpoint signaling"/>
    <property type="evidence" value="ECO:0007669"/>
    <property type="project" value="TreeGrafter"/>
</dbReference>
<evidence type="ECO:0000256" key="2">
    <source>
        <dbReference type="ARBA" id="ARBA00022527"/>
    </source>
</evidence>
<dbReference type="SMART" id="SM00220">
    <property type="entry name" value="S_TKc"/>
    <property type="match status" value="1"/>
</dbReference>
<evidence type="ECO:0000256" key="7">
    <source>
        <dbReference type="ARBA" id="ARBA00047899"/>
    </source>
</evidence>
<evidence type="ECO:0000256" key="10">
    <source>
        <dbReference type="RuleBase" id="RU000304"/>
    </source>
</evidence>
<comment type="caution">
    <text evidence="12">The sequence shown here is derived from an EMBL/GenBank/DDBJ whole genome shotgun (WGS) entry which is preliminary data.</text>
</comment>
<dbReference type="AlphaFoldDB" id="A0AAW0D6S7"/>
<evidence type="ECO:0000259" key="11">
    <source>
        <dbReference type="PROSITE" id="PS50011"/>
    </source>
</evidence>
<dbReference type="PROSITE" id="PS00108">
    <property type="entry name" value="PROTEIN_KINASE_ST"/>
    <property type="match status" value="1"/>
</dbReference>
<evidence type="ECO:0000256" key="6">
    <source>
        <dbReference type="ARBA" id="ARBA00022840"/>
    </source>
</evidence>
<dbReference type="GO" id="GO:0004674">
    <property type="term" value="F:protein serine/threonine kinase activity"/>
    <property type="evidence" value="ECO:0007669"/>
    <property type="project" value="UniProtKB-KW"/>
</dbReference>
<accession>A0AAW0D6S7</accession>
<keyword evidence="6 9" id="KW-0067">ATP-binding</keyword>
<dbReference type="GO" id="GO:0005737">
    <property type="term" value="C:cytoplasm"/>
    <property type="evidence" value="ECO:0007669"/>
    <property type="project" value="TreeGrafter"/>
</dbReference>
<dbReference type="GO" id="GO:0005634">
    <property type="term" value="C:nucleus"/>
    <property type="evidence" value="ECO:0007669"/>
    <property type="project" value="TreeGrafter"/>
</dbReference>
<dbReference type="Gene3D" id="1.10.510.10">
    <property type="entry name" value="Transferase(Phosphotransferase) domain 1"/>
    <property type="match status" value="1"/>
</dbReference>
<evidence type="ECO:0000256" key="3">
    <source>
        <dbReference type="ARBA" id="ARBA00022679"/>
    </source>
</evidence>
<keyword evidence="2 10" id="KW-0723">Serine/threonine-protein kinase</keyword>
<dbReference type="PROSITE" id="PS00107">
    <property type="entry name" value="PROTEIN_KINASE_ATP"/>
    <property type="match status" value="1"/>
</dbReference>
<comment type="similarity">
    <text evidence="10">Belongs to the protein kinase superfamily.</text>
</comment>
<name>A0AAW0D6S7_9AGAR</name>
<evidence type="ECO:0000256" key="4">
    <source>
        <dbReference type="ARBA" id="ARBA00022741"/>
    </source>
</evidence>
<evidence type="ECO:0000256" key="1">
    <source>
        <dbReference type="ARBA" id="ARBA00012513"/>
    </source>
</evidence>
<evidence type="ECO:0000256" key="5">
    <source>
        <dbReference type="ARBA" id="ARBA00022777"/>
    </source>
</evidence>
<keyword evidence="4 9" id="KW-0547">Nucleotide-binding</keyword>
<organism evidence="12 13">
    <name type="scientific">Paramarasmius palmivorus</name>
    <dbReference type="NCBI Taxonomy" id="297713"/>
    <lineage>
        <taxon>Eukaryota</taxon>
        <taxon>Fungi</taxon>
        <taxon>Dikarya</taxon>
        <taxon>Basidiomycota</taxon>
        <taxon>Agaricomycotina</taxon>
        <taxon>Agaricomycetes</taxon>
        <taxon>Agaricomycetidae</taxon>
        <taxon>Agaricales</taxon>
        <taxon>Marasmiineae</taxon>
        <taxon>Marasmiaceae</taxon>
        <taxon>Paramarasmius</taxon>
    </lineage>
</organism>
<dbReference type="GO" id="GO:0005524">
    <property type="term" value="F:ATP binding"/>
    <property type="evidence" value="ECO:0007669"/>
    <property type="project" value="UniProtKB-UniRule"/>
</dbReference>
<evidence type="ECO:0000313" key="13">
    <source>
        <dbReference type="Proteomes" id="UP001383192"/>
    </source>
</evidence>
<dbReference type="InterPro" id="IPR008271">
    <property type="entry name" value="Ser/Thr_kinase_AS"/>
</dbReference>
<dbReference type="InterPro" id="IPR000719">
    <property type="entry name" value="Prot_kinase_dom"/>
</dbReference>
<proteinExistence type="inferred from homology"/>